<dbReference type="Proteomes" id="UP000054736">
    <property type="component" value="Unassembled WGS sequence"/>
</dbReference>
<comment type="caution">
    <text evidence="2">The sequence shown here is derived from an EMBL/GenBank/DDBJ whole genome shotgun (WGS) entry which is preliminary data.</text>
</comment>
<accession>A0A0W0TBV8</accession>
<organism evidence="2 3">
    <name type="scientific">Legionella drozanskii LLAP-1</name>
    <dbReference type="NCBI Taxonomy" id="1212489"/>
    <lineage>
        <taxon>Bacteria</taxon>
        <taxon>Pseudomonadati</taxon>
        <taxon>Pseudomonadota</taxon>
        <taxon>Gammaproteobacteria</taxon>
        <taxon>Legionellales</taxon>
        <taxon>Legionellaceae</taxon>
        <taxon>Legionella</taxon>
    </lineage>
</organism>
<dbReference type="Pfam" id="PF10048">
    <property type="entry name" value="DUF2282"/>
    <property type="match status" value="1"/>
</dbReference>
<sequence length="95" mass="9742">MKNRNKIIKAAVSAFLAMAATQVSAEANNQNQAAQNSVKCYGVVKAGMNDCKTATASCAGSSTKDNQADAFVLVPEGLCEKLVGASLTAGTEKKS</sequence>
<name>A0A0W0TBV8_9GAMM</name>
<proteinExistence type="predicted"/>
<gene>
    <name evidence="2" type="ORF">Ldro_0417</name>
</gene>
<dbReference type="AlphaFoldDB" id="A0A0W0TBV8"/>
<dbReference type="InterPro" id="IPR018740">
    <property type="entry name" value="DUF2282_membr"/>
</dbReference>
<protein>
    <submittedName>
        <fullName evidence="2">Signal peptide protein</fullName>
    </submittedName>
</protein>
<feature type="signal peptide" evidence="1">
    <location>
        <begin position="1"/>
        <end position="25"/>
    </location>
</feature>
<dbReference type="STRING" id="1212489.Ldro_0417"/>
<dbReference type="PATRIC" id="fig|1212489.4.peg.431"/>
<evidence type="ECO:0000256" key="1">
    <source>
        <dbReference type="SAM" id="SignalP"/>
    </source>
</evidence>
<dbReference type="EMBL" id="LNXY01000003">
    <property type="protein sequence ID" value="KTC93046.1"/>
    <property type="molecule type" value="Genomic_DNA"/>
</dbReference>
<keyword evidence="3" id="KW-1185">Reference proteome</keyword>
<evidence type="ECO:0000313" key="2">
    <source>
        <dbReference type="EMBL" id="KTC93046.1"/>
    </source>
</evidence>
<evidence type="ECO:0000313" key="3">
    <source>
        <dbReference type="Proteomes" id="UP000054736"/>
    </source>
</evidence>
<feature type="chain" id="PRO_5006912877" evidence="1">
    <location>
        <begin position="26"/>
        <end position="95"/>
    </location>
</feature>
<dbReference type="OrthoDB" id="1551288at2"/>
<keyword evidence="1" id="KW-0732">Signal</keyword>
<reference evidence="2 3" key="1">
    <citation type="submission" date="2015-11" db="EMBL/GenBank/DDBJ databases">
        <title>Genomic analysis of 38 Legionella species identifies large and diverse effector repertoires.</title>
        <authorList>
            <person name="Burstein D."/>
            <person name="Amaro F."/>
            <person name="Zusman T."/>
            <person name="Lifshitz Z."/>
            <person name="Cohen O."/>
            <person name="Gilbert J.A."/>
            <person name="Pupko T."/>
            <person name="Shuman H.A."/>
            <person name="Segal G."/>
        </authorList>
    </citation>
    <scope>NUCLEOTIDE SEQUENCE [LARGE SCALE GENOMIC DNA]</scope>
    <source>
        <strain evidence="2 3">ATCC 700990</strain>
    </source>
</reference>
<dbReference type="RefSeq" id="WP_058494771.1">
    <property type="nucleotide sequence ID" value="NZ_CAAAIU010000003.1"/>
</dbReference>